<dbReference type="AlphaFoldDB" id="A0A258FMC5"/>
<evidence type="ECO:0000313" key="3">
    <source>
        <dbReference type="EMBL" id="OYX33013.1"/>
    </source>
</evidence>
<sequence>MAQETDTIDPQIDPCVATGAHNHALVLDRVLNGTPEKIWKAFMTPEILAQWFCPKPWSITDAVIEPEVGGRFAFTMHRPDGEVMPNDGVFLAVEPNRRWITTDAFVKGWLPAGMPFMVAEIVLTPLADGKTRYVATARHWSEETMKQHEAMGFHDGWGTVADQLNAILPSL</sequence>
<proteinExistence type="inferred from homology"/>
<comment type="similarity">
    <text evidence="1">Belongs to the AHA1 family.</text>
</comment>
<protein>
    <submittedName>
        <fullName evidence="3">Polyketide cyclase</fullName>
    </submittedName>
</protein>
<organism evidence="3 4">
    <name type="scientific">Brevundimonas subvibrioides</name>
    <dbReference type="NCBI Taxonomy" id="74313"/>
    <lineage>
        <taxon>Bacteria</taxon>
        <taxon>Pseudomonadati</taxon>
        <taxon>Pseudomonadota</taxon>
        <taxon>Alphaproteobacteria</taxon>
        <taxon>Caulobacterales</taxon>
        <taxon>Caulobacteraceae</taxon>
        <taxon>Brevundimonas</taxon>
    </lineage>
</organism>
<evidence type="ECO:0000313" key="4">
    <source>
        <dbReference type="Proteomes" id="UP000215595"/>
    </source>
</evidence>
<dbReference type="EMBL" id="NCEB01000019">
    <property type="protein sequence ID" value="OYX33013.1"/>
    <property type="molecule type" value="Genomic_DNA"/>
</dbReference>
<dbReference type="Proteomes" id="UP000215595">
    <property type="component" value="Unassembled WGS sequence"/>
</dbReference>
<dbReference type="Gene3D" id="3.30.530.20">
    <property type="match status" value="1"/>
</dbReference>
<dbReference type="InterPro" id="IPR013538">
    <property type="entry name" value="ASHA1/2-like_C"/>
</dbReference>
<comment type="caution">
    <text evidence="3">The sequence shown here is derived from an EMBL/GenBank/DDBJ whole genome shotgun (WGS) entry which is preliminary data.</text>
</comment>
<reference evidence="3 4" key="1">
    <citation type="submission" date="2017-03" db="EMBL/GenBank/DDBJ databases">
        <title>Lifting the veil on microbial sulfur biogeochemistry in mining wastewaters.</title>
        <authorList>
            <person name="Kantor R.S."/>
            <person name="Colenbrander Nelson T."/>
            <person name="Marshall S."/>
            <person name="Bennett D."/>
            <person name="Apte S."/>
            <person name="Camacho D."/>
            <person name="Thomas B.C."/>
            <person name="Warren L.A."/>
            <person name="Banfield J.F."/>
        </authorList>
    </citation>
    <scope>NUCLEOTIDE SEQUENCE [LARGE SCALE GENOMIC DNA]</scope>
    <source>
        <strain evidence="3">32-69-9</strain>
    </source>
</reference>
<evidence type="ECO:0000259" key="2">
    <source>
        <dbReference type="Pfam" id="PF08327"/>
    </source>
</evidence>
<dbReference type="SUPFAM" id="SSF55961">
    <property type="entry name" value="Bet v1-like"/>
    <property type="match status" value="1"/>
</dbReference>
<feature type="domain" description="Activator of Hsp90 ATPase homologue 1/2-like C-terminal" evidence="2">
    <location>
        <begin position="34"/>
        <end position="168"/>
    </location>
</feature>
<evidence type="ECO:0000256" key="1">
    <source>
        <dbReference type="ARBA" id="ARBA00006817"/>
    </source>
</evidence>
<gene>
    <name evidence="3" type="ORF">B7Z01_10295</name>
</gene>
<accession>A0A258FMC5</accession>
<dbReference type="Pfam" id="PF08327">
    <property type="entry name" value="AHSA1"/>
    <property type="match status" value="1"/>
</dbReference>
<name>A0A258FMC5_9CAUL</name>
<dbReference type="InterPro" id="IPR023393">
    <property type="entry name" value="START-like_dom_sf"/>
</dbReference>
<dbReference type="CDD" id="cd08896">
    <property type="entry name" value="SRPBCC_CalC_Aha1-like_3"/>
    <property type="match status" value="1"/>
</dbReference>